<evidence type="ECO:0000313" key="1">
    <source>
        <dbReference type="EMBL" id="KAI8559869.1"/>
    </source>
</evidence>
<keyword evidence="2" id="KW-1185">Reference proteome</keyword>
<reference evidence="1" key="1">
    <citation type="submission" date="2022-02" db="EMBL/GenBank/DDBJ databases">
        <title>Plant Genome Project.</title>
        <authorList>
            <person name="Zhang R.-G."/>
        </authorList>
    </citation>
    <scope>NUCLEOTIDE SEQUENCE</scope>
    <source>
        <strain evidence="1">AT1</strain>
    </source>
</reference>
<gene>
    <name evidence="1" type="ORF">RHMOL_Rhmol04G0208900</name>
</gene>
<accession>A0ACC0P4B1</accession>
<name>A0ACC0P4B1_RHOML</name>
<evidence type="ECO:0000313" key="2">
    <source>
        <dbReference type="Proteomes" id="UP001062846"/>
    </source>
</evidence>
<dbReference type="EMBL" id="CM046391">
    <property type="protein sequence ID" value="KAI8559869.1"/>
    <property type="molecule type" value="Genomic_DNA"/>
</dbReference>
<dbReference type="Proteomes" id="UP001062846">
    <property type="component" value="Chromosome 4"/>
</dbReference>
<protein>
    <submittedName>
        <fullName evidence="1">Uncharacterized protein</fullName>
    </submittedName>
</protein>
<proteinExistence type="predicted"/>
<organism evidence="1 2">
    <name type="scientific">Rhododendron molle</name>
    <name type="common">Chinese azalea</name>
    <name type="synonym">Azalea mollis</name>
    <dbReference type="NCBI Taxonomy" id="49168"/>
    <lineage>
        <taxon>Eukaryota</taxon>
        <taxon>Viridiplantae</taxon>
        <taxon>Streptophyta</taxon>
        <taxon>Embryophyta</taxon>
        <taxon>Tracheophyta</taxon>
        <taxon>Spermatophyta</taxon>
        <taxon>Magnoliopsida</taxon>
        <taxon>eudicotyledons</taxon>
        <taxon>Gunneridae</taxon>
        <taxon>Pentapetalae</taxon>
        <taxon>asterids</taxon>
        <taxon>Ericales</taxon>
        <taxon>Ericaceae</taxon>
        <taxon>Ericoideae</taxon>
        <taxon>Rhodoreae</taxon>
        <taxon>Rhododendron</taxon>
    </lineage>
</organism>
<sequence>MGFSRPIMEIVAALAESNLLNPSFRANTNDRAMEVMRAFYCTKPPQFDGESSDPPVADHWLSQIRKIFNTLKITEDDLRVSIVAVQLTGEANEWWESVLGARRDARRVAKAVNRIDEPDVENLIWVEFEEPFENQYFPETCCEQLREQFEKQEQGNMAVSEYATKFQSLSRFAPELVGSEERKCKRFEKGLHPSIKLLVVSHHIGRFSKIVECARSVENLVGTQGDKEAWEPRQPTASISLHSESSGSQGRKRQREPPQSLHVQQSLGPPTSSGSHKVSVKP</sequence>
<comment type="caution">
    <text evidence="1">The sequence shown here is derived from an EMBL/GenBank/DDBJ whole genome shotgun (WGS) entry which is preliminary data.</text>
</comment>